<dbReference type="PANTHER" id="PTHR12843">
    <property type="entry name" value="PROTEIN-LYSINE N-METHYLTRANSFERASE METTL10"/>
    <property type="match status" value="1"/>
</dbReference>
<protein>
    <submittedName>
        <fullName evidence="2">Methyltransferase family protein</fullName>
    </submittedName>
</protein>
<dbReference type="AlphaFoldDB" id="A0A562SI88"/>
<dbReference type="InterPro" id="IPR041698">
    <property type="entry name" value="Methyltransf_25"/>
</dbReference>
<evidence type="ECO:0000313" key="3">
    <source>
        <dbReference type="Proteomes" id="UP000316778"/>
    </source>
</evidence>
<keyword evidence="2" id="KW-0808">Transferase</keyword>
<dbReference type="RefSeq" id="WP_145719602.1">
    <property type="nucleotide sequence ID" value="NZ_BAAAFY010000003.1"/>
</dbReference>
<reference evidence="2 3" key="1">
    <citation type="journal article" date="2013" name="Stand. Genomic Sci.">
        <title>Genomic Encyclopedia of Type Strains, Phase I: The one thousand microbial genomes (KMG-I) project.</title>
        <authorList>
            <person name="Kyrpides N.C."/>
            <person name="Woyke T."/>
            <person name="Eisen J.A."/>
            <person name="Garrity G."/>
            <person name="Lilburn T.G."/>
            <person name="Beck B.J."/>
            <person name="Whitman W.B."/>
            <person name="Hugenholtz P."/>
            <person name="Klenk H.P."/>
        </authorList>
    </citation>
    <scope>NUCLEOTIDE SEQUENCE [LARGE SCALE GENOMIC DNA]</scope>
    <source>
        <strain evidence="2 3">DSM 13484</strain>
    </source>
</reference>
<name>A0A562SI88_CHIJA</name>
<dbReference type="CDD" id="cd02440">
    <property type="entry name" value="AdoMet_MTases"/>
    <property type="match status" value="1"/>
</dbReference>
<dbReference type="SUPFAM" id="SSF53335">
    <property type="entry name" value="S-adenosyl-L-methionine-dependent methyltransferases"/>
    <property type="match status" value="1"/>
</dbReference>
<organism evidence="2 3">
    <name type="scientific">Chitinophaga japonensis</name>
    <name type="common">Flexibacter japonensis</name>
    <dbReference type="NCBI Taxonomy" id="104662"/>
    <lineage>
        <taxon>Bacteria</taxon>
        <taxon>Pseudomonadati</taxon>
        <taxon>Bacteroidota</taxon>
        <taxon>Chitinophagia</taxon>
        <taxon>Chitinophagales</taxon>
        <taxon>Chitinophagaceae</taxon>
        <taxon>Chitinophaga</taxon>
    </lineage>
</organism>
<evidence type="ECO:0000259" key="1">
    <source>
        <dbReference type="Pfam" id="PF13649"/>
    </source>
</evidence>
<dbReference type="GO" id="GO:0032259">
    <property type="term" value="P:methylation"/>
    <property type="evidence" value="ECO:0007669"/>
    <property type="project" value="UniProtKB-KW"/>
</dbReference>
<dbReference type="GO" id="GO:0008168">
    <property type="term" value="F:methyltransferase activity"/>
    <property type="evidence" value="ECO:0007669"/>
    <property type="project" value="UniProtKB-KW"/>
</dbReference>
<dbReference type="InterPro" id="IPR029063">
    <property type="entry name" value="SAM-dependent_MTases_sf"/>
</dbReference>
<dbReference type="OrthoDB" id="9788660at2"/>
<keyword evidence="2" id="KW-0489">Methyltransferase</keyword>
<proteinExistence type="predicted"/>
<dbReference type="EMBL" id="VLLG01000008">
    <property type="protein sequence ID" value="TWI80997.1"/>
    <property type="molecule type" value="Genomic_DNA"/>
</dbReference>
<sequence length="204" mass="23479">MDNRHHWENIYERKQSHEVSWTQDTPATSLQFIQSLQLPKSASIIDIGGGESRLVDFLLHEGYENITVLDISANALEKTKQRLGPGAQRVKWIVSDITAFEPDTTYDIWHDRATFHFLTTPAQIARYLQVAGQAVNGYLVIGTFSENGPETCSGLPIQRYSEASLEQQLSPYFEKVRCIKEEHVTPFQTRQEFLFCLFKRKQQE</sequence>
<dbReference type="Gene3D" id="3.40.50.150">
    <property type="entry name" value="Vaccinia Virus protein VP39"/>
    <property type="match status" value="1"/>
</dbReference>
<dbReference type="Proteomes" id="UP000316778">
    <property type="component" value="Unassembled WGS sequence"/>
</dbReference>
<dbReference type="PANTHER" id="PTHR12843:SF5">
    <property type="entry name" value="EEF1A LYSINE METHYLTRANSFERASE 2"/>
    <property type="match status" value="1"/>
</dbReference>
<accession>A0A562SI88</accession>
<gene>
    <name evidence="2" type="ORF">LX66_5603</name>
</gene>
<comment type="caution">
    <text evidence="2">The sequence shown here is derived from an EMBL/GenBank/DDBJ whole genome shotgun (WGS) entry which is preliminary data.</text>
</comment>
<keyword evidence="3" id="KW-1185">Reference proteome</keyword>
<dbReference type="Pfam" id="PF13649">
    <property type="entry name" value="Methyltransf_25"/>
    <property type="match status" value="1"/>
</dbReference>
<evidence type="ECO:0000313" key="2">
    <source>
        <dbReference type="EMBL" id="TWI80997.1"/>
    </source>
</evidence>
<feature type="domain" description="Methyltransferase" evidence="1">
    <location>
        <begin position="44"/>
        <end position="128"/>
    </location>
</feature>